<name>A0A2P2IX91_RHIMU</name>
<keyword evidence="1" id="KW-1133">Transmembrane helix</keyword>
<reference evidence="2" key="1">
    <citation type="submission" date="2018-02" db="EMBL/GenBank/DDBJ databases">
        <title>Rhizophora mucronata_Transcriptome.</title>
        <authorList>
            <person name="Meera S.P."/>
            <person name="Sreeshan A."/>
            <person name="Augustine A."/>
        </authorList>
    </citation>
    <scope>NUCLEOTIDE SEQUENCE</scope>
    <source>
        <tissue evidence="2">Leaf</tissue>
    </source>
</reference>
<evidence type="ECO:0000313" key="2">
    <source>
        <dbReference type="EMBL" id="MBW85844.1"/>
    </source>
</evidence>
<keyword evidence="1" id="KW-0472">Membrane</keyword>
<accession>A0A2P2IX91</accession>
<evidence type="ECO:0000256" key="1">
    <source>
        <dbReference type="SAM" id="Phobius"/>
    </source>
</evidence>
<keyword evidence="1" id="KW-0812">Transmembrane</keyword>
<protein>
    <submittedName>
        <fullName evidence="2">Uncharacterized protein</fullName>
    </submittedName>
</protein>
<proteinExistence type="predicted"/>
<dbReference type="EMBL" id="GGEC01005361">
    <property type="protein sequence ID" value="MBW85844.1"/>
    <property type="molecule type" value="Transcribed_RNA"/>
</dbReference>
<sequence>MVSFGAMMLPTELTFPSDWVRVCMVLVIRVQSFEMQYSIFLWPRLALLLEALCVLFIWQSMLGKISACPKYYKFLIAE</sequence>
<feature type="transmembrane region" description="Helical" evidence="1">
    <location>
        <begin position="39"/>
        <end position="58"/>
    </location>
</feature>
<dbReference type="AlphaFoldDB" id="A0A2P2IX91"/>
<organism evidence="2">
    <name type="scientific">Rhizophora mucronata</name>
    <name type="common">Asiatic mangrove</name>
    <dbReference type="NCBI Taxonomy" id="61149"/>
    <lineage>
        <taxon>Eukaryota</taxon>
        <taxon>Viridiplantae</taxon>
        <taxon>Streptophyta</taxon>
        <taxon>Embryophyta</taxon>
        <taxon>Tracheophyta</taxon>
        <taxon>Spermatophyta</taxon>
        <taxon>Magnoliopsida</taxon>
        <taxon>eudicotyledons</taxon>
        <taxon>Gunneridae</taxon>
        <taxon>Pentapetalae</taxon>
        <taxon>rosids</taxon>
        <taxon>fabids</taxon>
        <taxon>Malpighiales</taxon>
        <taxon>Rhizophoraceae</taxon>
        <taxon>Rhizophora</taxon>
    </lineage>
</organism>